<dbReference type="Gene3D" id="1.25.40.10">
    <property type="entry name" value="Tetratricopeptide repeat domain"/>
    <property type="match status" value="1"/>
</dbReference>
<feature type="chain" id="PRO_5041675838" evidence="1">
    <location>
        <begin position="35"/>
        <end position="227"/>
    </location>
</feature>
<dbReference type="SUPFAM" id="SSF48452">
    <property type="entry name" value="TPR-like"/>
    <property type="match status" value="1"/>
</dbReference>
<protein>
    <submittedName>
        <fullName evidence="2">Tetratricopeptide (TPR) repeat protein</fullName>
    </submittedName>
</protein>
<dbReference type="RefSeq" id="WP_237567717.1">
    <property type="nucleotide sequence ID" value="NZ_CP047491.1"/>
</dbReference>
<feature type="signal peptide" evidence="1">
    <location>
        <begin position="1"/>
        <end position="34"/>
    </location>
</feature>
<dbReference type="InterPro" id="IPR011990">
    <property type="entry name" value="TPR-like_helical_dom_sf"/>
</dbReference>
<dbReference type="AlphaFoldDB" id="A0AA89PER3"/>
<keyword evidence="1" id="KW-0732">Signal</keyword>
<proteinExistence type="predicted"/>
<gene>
    <name evidence="2" type="ORF">HNQ53_002870</name>
</gene>
<sequence>MKGLPLAAQKCSRAIAVLVVALFSQMFFSLTAMADSADERVAELQTAWAKIKYRTPEKQQAAQFSELIGQAQAATAAYPQSAPVWVWSGIIRASYAGAKGGLGALSAVKAAKSDLEQAIAIDGSVLDGAAYTSLGSLYYQVPSWPIGFGNDKKAESFLRKGLEFGAKDVDANYFYADYLFQKKNYAQALEYLHRAEQAPTDPQRPVASEGRLGEIKSLQAKIQQEMH</sequence>
<evidence type="ECO:0000313" key="3">
    <source>
        <dbReference type="Proteomes" id="UP000563601"/>
    </source>
</evidence>
<name>A0AA89PER3_9GAMM</name>
<evidence type="ECO:0000256" key="1">
    <source>
        <dbReference type="SAM" id="SignalP"/>
    </source>
</evidence>
<evidence type="ECO:0000313" key="2">
    <source>
        <dbReference type="EMBL" id="MBB5212645.1"/>
    </source>
</evidence>
<dbReference type="EMBL" id="JACHHR010000003">
    <property type="protein sequence ID" value="MBB5212645.1"/>
    <property type="molecule type" value="Genomic_DNA"/>
</dbReference>
<dbReference type="Proteomes" id="UP000563601">
    <property type="component" value="Unassembled WGS sequence"/>
</dbReference>
<comment type="caution">
    <text evidence="2">The sequence shown here is derived from an EMBL/GenBank/DDBJ whole genome shotgun (WGS) entry which is preliminary data.</text>
</comment>
<accession>A0AA89PER3</accession>
<reference evidence="2 3" key="1">
    <citation type="submission" date="2020-08" db="EMBL/GenBank/DDBJ databases">
        <title>Genomic Encyclopedia of Type Strains, Phase IV (KMG-IV): sequencing the most valuable type-strain genomes for metagenomic binning, comparative biology and taxonomic classification.</title>
        <authorList>
            <person name="Goeker M."/>
        </authorList>
    </citation>
    <scope>NUCLEOTIDE SEQUENCE [LARGE SCALE GENOMIC DNA]</scope>
    <source>
        <strain evidence="2 3">DSM 11525</strain>
    </source>
</reference>
<organism evidence="2 3">
    <name type="scientific">Microbulbifer hydrolyticus</name>
    <dbReference type="NCBI Taxonomy" id="48074"/>
    <lineage>
        <taxon>Bacteria</taxon>
        <taxon>Pseudomonadati</taxon>
        <taxon>Pseudomonadota</taxon>
        <taxon>Gammaproteobacteria</taxon>
        <taxon>Cellvibrionales</taxon>
        <taxon>Microbulbiferaceae</taxon>
        <taxon>Microbulbifer</taxon>
    </lineage>
</organism>